<dbReference type="Proteomes" id="UP000578449">
    <property type="component" value="Unassembled WGS sequence"/>
</dbReference>
<evidence type="ECO:0000313" key="3">
    <source>
        <dbReference type="Proteomes" id="UP000578449"/>
    </source>
</evidence>
<dbReference type="Gene3D" id="2.60.120.10">
    <property type="entry name" value="Jelly Rolls"/>
    <property type="match status" value="1"/>
</dbReference>
<proteinExistence type="predicted"/>
<dbReference type="EMBL" id="JACHGN010000014">
    <property type="protein sequence ID" value="MBB5136550.1"/>
    <property type="molecule type" value="Genomic_DNA"/>
</dbReference>
<dbReference type="RefSeq" id="WP_221336931.1">
    <property type="nucleotide sequence ID" value="NZ_BAABIX010000011.1"/>
</dbReference>
<dbReference type="Pfam" id="PF07883">
    <property type="entry name" value="Cupin_2"/>
    <property type="match status" value="1"/>
</dbReference>
<gene>
    <name evidence="2" type="ORF">HNP84_006297</name>
</gene>
<dbReference type="GO" id="GO:0051213">
    <property type="term" value="F:dioxygenase activity"/>
    <property type="evidence" value="ECO:0007669"/>
    <property type="project" value="UniProtKB-KW"/>
</dbReference>
<reference evidence="2 3" key="1">
    <citation type="submission" date="2020-08" db="EMBL/GenBank/DDBJ databases">
        <title>Genomic Encyclopedia of Type Strains, Phase IV (KMG-IV): sequencing the most valuable type-strain genomes for metagenomic binning, comparative biology and taxonomic classification.</title>
        <authorList>
            <person name="Goeker M."/>
        </authorList>
    </citation>
    <scope>NUCLEOTIDE SEQUENCE [LARGE SCALE GENOMIC DNA]</scope>
    <source>
        <strain evidence="2 3">DSM 45615</strain>
    </source>
</reference>
<dbReference type="InterPro" id="IPR007110">
    <property type="entry name" value="Ig-like_dom"/>
</dbReference>
<keyword evidence="2" id="KW-0223">Dioxygenase</keyword>
<evidence type="ECO:0000313" key="2">
    <source>
        <dbReference type="EMBL" id="MBB5136550.1"/>
    </source>
</evidence>
<dbReference type="InterPro" id="IPR014710">
    <property type="entry name" value="RmlC-like_jellyroll"/>
</dbReference>
<accession>A0A840PGD8</accession>
<name>A0A840PGD8_9ACTN</name>
<dbReference type="InterPro" id="IPR013096">
    <property type="entry name" value="Cupin_2"/>
</dbReference>
<keyword evidence="3" id="KW-1185">Reference proteome</keyword>
<evidence type="ECO:0000259" key="1">
    <source>
        <dbReference type="PROSITE" id="PS50835"/>
    </source>
</evidence>
<organism evidence="2 3">
    <name type="scientific">Thermocatellispora tengchongensis</name>
    <dbReference type="NCBI Taxonomy" id="1073253"/>
    <lineage>
        <taxon>Bacteria</taxon>
        <taxon>Bacillati</taxon>
        <taxon>Actinomycetota</taxon>
        <taxon>Actinomycetes</taxon>
        <taxon>Streptosporangiales</taxon>
        <taxon>Streptosporangiaceae</taxon>
        <taxon>Thermocatellispora</taxon>
    </lineage>
</organism>
<feature type="domain" description="Ig-like" evidence="1">
    <location>
        <begin position="58"/>
        <end position="106"/>
    </location>
</feature>
<comment type="caution">
    <text evidence="2">The sequence shown here is derived from an EMBL/GenBank/DDBJ whole genome shotgun (WGS) entry which is preliminary data.</text>
</comment>
<dbReference type="PROSITE" id="PS50835">
    <property type="entry name" value="IG_LIKE"/>
    <property type="match status" value="1"/>
</dbReference>
<dbReference type="AlphaFoldDB" id="A0A840PGD8"/>
<keyword evidence="2" id="KW-0560">Oxidoreductase</keyword>
<protein>
    <submittedName>
        <fullName evidence="2">Quercetin dioxygenase-like cupin family protein</fullName>
    </submittedName>
</protein>
<dbReference type="InterPro" id="IPR011051">
    <property type="entry name" value="RmlC_Cupin_sf"/>
</dbReference>
<dbReference type="SUPFAM" id="SSF51182">
    <property type="entry name" value="RmlC-like cupins"/>
    <property type="match status" value="1"/>
</dbReference>
<sequence length="106" mass="11269">MTALAAPSRGSAEISTWRVRMEQGASGPLHTIDREQVWMPLSGVLRAEVAEEVAPVVPEQALVVPAGVPRRFHAPDGPVEILVCMPNGGRASTPGSPEPIEIPWAK</sequence>